<dbReference type="Gene3D" id="1.10.418.60">
    <property type="entry name" value="Ncd80 complex, Nuf2 subunit"/>
    <property type="match status" value="1"/>
</dbReference>
<evidence type="ECO:0000259" key="10">
    <source>
        <dbReference type="Pfam" id="PF03800"/>
    </source>
</evidence>
<evidence type="ECO:0000256" key="6">
    <source>
        <dbReference type="ARBA" id="ARBA00023054"/>
    </source>
</evidence>
<reference evidence="11" key="1">
    <citation type="submission" date="2021-01" db="UniProtKB">
        <authorList>
            <consortium name="EnsemblMetazoa"/>
        </authorList>
    </citation>
    <scope>IDENTIFICATION</scope>
</reference>
<evidence type="ECO:0000313" key="12">
    <source>
        <dbReference type="Proteomes" id="UP000594262"/>
    </source>
</evidence>
<evidence type="ECO:0000256" key="3">
    <source>
        <dbReference type="ARBA" id="ARBA00022454"/>
    </source>
</evidence>
<dbReference type="GeneID" id="136797536"/>
<keyword evidence="5" id="KW-0498">Mitosis</keyword>
<dbReference type="Proteomes" id="UP000594262">
    <property type="component" value="Unplaced"/>
</dbReference>
<evidence type="ECO:0000256" key="1">
    <source>
        <dbReference type="ARBA" id="ARBA00004584"/>
    </source>
</evidence>
<evidence type="ECO:0000313" key="11">
    <source>
        <dbReference type="EnsemblMetazoa" id="CLYHEMP003708.1"/>
    </source>
</evidence>
<feature type="domain" description="Kinetochore protein Nuf2 N-terminal" evidence="10">
    <location>
        <begin position="14"/>
        <end position="147"/>
    </location>
</feature>
<evidence type="ECO:0000256" key="8">
    <source>
        <dbReference type="ARBA" id="ARBA00023328"/>
    </source>
</evidence>
<evidence type="ECO:0000256" key="5">
    <source>
        <dbReference type="ARBA" id="ARBA00022776"/>
    </source>
</evidence>
<dbReference type="GO" id="GO:0031262">
    <property type="term" value="C:Ndc80 complex"/>
    <property type="evidence" value="ECO:0007669"/>
    <property type="project" value="InterPro"/>
</dbReference>
<evidence type="ECO:0000256" key="7">
    <source>
        <dbReference type="ARBA" id="ARBA00023306"/>
    </source>
</evidence>
<keyword evidence="12" id="KW-1185">Reference proteome</keyword>
<protein>
    <recommendedName>
        <fullName evidence="10">Kinetochore protein Nuf2 N-terminal domain-containing protein</fullName>
    </recommendedName>
</protein>
<feature type="coiled-coil region" evidence="9">
    <location>
        <begin position="154"/>
        <end position="193"/>
    </location>
</feature>
<accession>A0A7M5V5B8</accession>
<sequence length="422" mass="49180">MASNYHQIAIPKNISDDTILYCIETVANMKLSPNDLKNPTSEMVTTIYNSFACNILNVSVEQITQVPLHILETISNPDLITEEAIGPLMCMKALELLFRLCGVGDFCMADLREPSKKRTRKLLSALINFYQFCVQNEKDKNDVLSKLEHLSKGIEVYTDKRRMLKERITLLKAERMEKQKAVQEMNLSALRGRQEEVAAYKEQNIQKNKKIMQETDELQCLVTVTKSSRLIKQAQEILEERISRENALRIKENTFTKFGDIAPSALKTVQNIKEDLNRLSINHKRKEEITDLSMDLKREAKDVAAQIEIKRKLIESKEESLARLDTKLDNKVEEEKENIEKFKQKRFEVQKNIAETQELLDATRLELKAETEKELLQKETHSKNMKVYDEQFKLIKDKAEKFEKYVENNCNKLDQKFEQLRN</sequence>
<dbReference type="RefSeq" id="XP_066910216.1">
    <property type="nucleotide sequence ID" value="XM_067054115.1"/>
</dbReference>
<proteinExistence type="inferred from homology"/>
<dbReference type="Pfam" id="PF03800">
    <property type="entry name" value="Nuf2"/>
    <property type="match status" value="1"/>
</dbReference>
<dbReference type="OrthoDB" id="5962824at2759"/>
<feature type="coiled-coil region" evidence="9">
    <location>
        <begin position="314"/>
        <end position="373"/>
    </location>
</feature>
<name>A0A7M5V5B8_9CNID</name>
<keyword evidence="3" id="KW-0158">Chromosome</keyword>
<dbReference type="EnsemblMetazoa" id="CLYHEMT003708.1">
    <property type="protein sequence ID" value="CLYHEMP003708.1"/>
    <property type="gene ID" value="CLYHEMG003708"/>
</dbReference>
<keyword evidence="8" id="KW-0137">Centromere</keyword>
<evidence type="ECO:0000256" key="4">
    <source>
        <dbReference type="ARBA" id="ARBA00022618"/>
    </source>
</evidence>
<comment type="similarity">
    <text evidence="2">Belongs to the NUF2 family.</text>
</comment>
<keyword evidence="6 9" id="KW-0175">Coiled coil</keyword>
<evidence type="ECO:0000256" key="2">
    <source>
        <dbReference type="ARBA" id="ARBA00005498"/>
    </source>
</evidence>
<keyword evidence="7" id="KW-0131">Cell cycle</keyword>
<dbReference type="InterPro" id="IPR038275">
    <property type="entry name" value="Nuf2_N_sf"/>
</dbReference>
<keyword evidence="4" id="KW-0132">Cell division</keyword>
<evidence type="ECO:0000256" key="9">
    <source>
        <dbReference type="SAM" id="Coils"/>
    </source>
</evidence>
<dbReference type="InterPro" id="IPR005549">
    <property type="entry name" value="Kinetochore_Nuf2_N"/>
</dbReference>
<dbReference type="GO" id="GO:0051301">
    <property type="term" value="P:cell division"/>
    <property type="evidence" value="ECO:0007669"/>
    <property type="project" value="UniProtKB-KW"/>
</dbReference>
<organism evidence="11 12">
    <name type="scientific">Clytia hemisphaerica</name>
    <dbReference type="NCBI Taxonomy" id="252671"/>
    <lineage>
        <taxon>Eukaryota</taxon>
        <taxon>Metazoa</taxon>
        <taxon>Cnidaria</taxon>
        <taxon>Hydrozoa</taxon>
        <taxon>Hydroidolina</taxon>
        <taxon>Leptothecata</taxon>
        <taxon>Obeliida</taxon>
        <taxon>Clytiidae</taxon>
        <taxon>Clytia</taxon>
    </lineage>
</organism>
<dbReference type="AlphaFoldDB" id="A0A7M5V5B8"/>
<comment type="subcellular location">
    <subcellularLocation>
        <location evidence="1">Chromosome</location>
        <location evidence="1">Centromere</location>
    </subcellularLocation>
</comment>